<keyword evidence="3" id="KW-1185">Reference proteome</keyword>
<feature type="signal peptide" evidence="1">
    <location>
        <begin position="1"/>
        <end position="20"/>
    </location>
</feature>
<name>A0A409W5U7_9AGAR</name>
<comment type="caution">
    <text evidence="2">The sequence shown here is derived from an EMBL/GenBank/DDBJ whole genome shotgun (WGS) entry which is preliminary data.</text>
</comment>
<dbReference type="InParanoid" id="A0A409W5U7"/>
<dbReference type="Proteomes" id="UP000284706">
    <property type="component" value="Unassembled WGS sequence"/>
</dbReference>
<keyword evidence="1" id="KW-0732">Signal</keyword>
<reference evidence="2 3" key="1">
    <citation type="journal article" date="2018" name="Evol. Lett.">
        <title>Horizontal gene cluster transfer increased hallucinogenic mushroom diversity.</title>
        <authorList>
            <person name="Reynolds H.T."/>
            <person name="Vijayakumar V."/>
            <person name="Gluck-Thaler E."/>
            <person name="Korotkin H.B."/>
            <person name="Matheny P.B."/>
            <person name="Slot J.C."/>
        </authorList>
    </citation>
    <scope>NUCLEOTIDE SEQUENCE [LARGE SCALE GENOMIC DNA]</scope>
    <source>
        <strain evidence="2 3">SRW20</strain>
    </source>
</reference>
<evidence type="ECO:0000313" key="3">
    <source>
        <dbReference type="Proteomes" id="UP000284706"/>
    </source>
</evidence>
<proteinExistence type="predicted"/>
<feature type="chain" id="PRO_5019025465" description="SGNH hydrolase-type esterase domain-containing protein" evidence="1">
    <location>
        <begin position="21"/>
        <end position="229"/>
    </location>
</feature>
<dbReference type="Gene3D" id="3.90.175.10">
    <property type="entry name" value="Diphtheria Toxin, domain 1"/>
    <property type="match status" value="1"/>
</dbReference>
<evidence type="ECO:0008006" key="4">
    <source>
        <dbReference type="Google" id="ProtNLM"/>
    </source>
</evidence>
<dbReference type="OrthoDB" id="2749115at2759"/>
<accession>A0A409W5U7</accession>
<gene>
    <name evidence="2" type="ORF">CVT26_011739</name>
</gene>
<dbReference type="EMBL" id="NHYE01005378">
    <property type="protein sequence ID" value="PPQ73876.1"/>
    <property type="molecule type" value="Genomic_DNA"/>
</dbReference>
<evidence type="ECO:0000256" key="1">
    <source>
        <dbReference type="SAM" id="SignalP"/>
    </source>
</evidence>
<organism evidence="2 3">
    <name type="scientific">Gymnopilus dilepis</name>
    <dbReference type="NCBI Taxonomy" id="231916"/>
    <lineage>
        <taxon>Eukaryota</taxon>
        <taxon>Fungi</taxon>
        <taxon>Dikarya</taxon>
        <taxon>Basidiomycota</taxon>
        <taxon>Agaricomycotina</taxon>
        <taxon>Agaricomycetes</taxon>
        <taxon>Agaricomycetidae</taxon>
        <taxon>Agaricales</taxon>
        <taxon>Agaricineae</taxon>
        <taxon>Hymenogastraceae</taxon>
        <taxon>Gymnopilus</taxon>
    </lineage>
</organism>
<sequence>MAKLALTFVSAALALHGTLAQVVIGFHGTNNNTAAIWQQQGNIARPPGSGGGESGADAELGPGLYVTDDPIIALAFANNNAQVNPGTTPRVCAISAISTPVWNTAVQKVFLPQNQQDIALIGDSATPAIKQRFENRRTRYINLVLPGVQASTTVRFSLFNAREGNGQLVLAPQIQELFRADCFVYNGGNLPGGFVGFPTFAYNSAATRTAWNIAPENLPAARTATAAFP</sequence>
<evidence type="ECO:0000313" key="2">
    <source>
        <dbReference type="EMBL" id="PPQ73876.1"/>
    </source>
</evidence>
<dbReference type="AlphaFoldDB" id="A0A409W5U7"/>
<protein>
    <recommendedName>
        <fullName evidence="4">SGNH hydrolase-type esterase domain-containing protein</fullName>
    </recommendedName>
</protein>